<dbReference type="SUPFAM" id="SSF57716">
    <property type="entry name" value="Glucocorticoid receptor-like (DNA-binding domain)"/>
    <property type="match status" value="4"/>
</dbReference>
<dbReference type="Pfam" id="PF00412">
    <property type="entry name" value="LIM"/>
    <property type="match status" value="2"/>
</dbReference>
<dbReference type="SMART" id="SM00132">
    <property type="entry name" value="LIM"/>
    <property type="match status" value="2"/>
</dbReference>
<dbReference type="FunFam" id="2.10.110.10:FF:000001">
    <property type="entry name" value="Cysteine and glycine-rich protein 1"/>
    <property type="match status" value="2"/>
</dbReference>
<name>I2G9D7_NEMVE</name>
<keyword evidence="5 7" id="KW-0440">LIM domain</keyword>
<evidence type="ECO:0000256" key="3">
    <source>
        <dbReference type="ARBA" id="ARBA00022737"/>
    </source>
</evidence>
<proteinExistence type="evidence at transcript level"/>
<dbReference type="PANTHER" id="PTHR24215">
    <property type="entry name" value="RHO-GTPASE-ACTIVATING PROTEIN LRG1"/>
    <property type="match status" value="1"/>
</dbReference>
<keyword evidence="2 7" id="KW-0479">Metal-binding</keyword>
<evidence type="ECO:0000256" key="6">
    <source>
        <dbReference type="ARBA" id="ARBA00023242"/>
    </source>
</evidence>
<accession>I2G9D7</accession>
<evidence type="ECO:0000256" key="4">
    <source>
        <dbReference type="ARBA" id="ARBA00022833"/>
    </source>
</evidence>
<dbReference type="CDD" id="cd09326">
    <property type="entry name" value="LIM_CRP_like"/>
    <property type="match status" value="1"/>
</dbReference>
<dbReference type="GO" id="GO:0046872">
    <property type="term" value="F:metal ion binding"/>
    <property type="evidence" value="ECO:0007669"/>
    <property type="project" value="UniProtKB-KW"/>
</dbReference>
<reference evidence="9" key="1">
    <citation type="submission" date="2012-04" db="EMBL/GenBank/DDBJ databases">
        <authorList>
            <person name="Steinmetz P."/>
        </authorList>
    </citation>
    <scope>NUCLEOTIDE SEQUENCE</scope>
    <source>
        <tissue evidence="9">Whole animal</tissue>
    </source>
</reference>
<keyword evidence="3" id="KW-0677">Repeat</keyword>
<feature type="domain" description="LIM zinc-binding" evidence="8">
    <location>
        <begin position="113"/>
        <end position="173"/>
    </location>
</feature>
<keyword evidence="6" id="KW-0539">Nucleus</keyword>
<dbReference type="EMBL" id="HE802040">
    <property type="protein sequence ID" value="CCH23121.1"/>
    <property type="molecule type" value="mRNA"/>
</dbReference>
<keyword evidence="4 7" id="KW-0862">Zinc</keyword>
<evidence type="ECO:0000256" key="5">
    <source>
        <dbReference type="ARBA" id="ARBA00023038"/>
    </source>
</evidence>
<comment type="subcellular location">
    <subcellularLocation>
        <location evidence="1">Nucleus</location>
    </subcellularLocation>
</comment>
<organism evidence="9">
    <name type="scientific">Nematostella vectensis</name>
    <name type="common">Starlet sea anemone</name>
    <dbReference type="NCBI Taxonomy" id="45351"/>
    <lineage>
        <taxon>Eukaryota</taxon>
        <taxon>Metazoa</taxon>
        <taxon>Cnidaria</taxon>
        <taxon>Anthozoa</taxon>
        <taxon>Hexacorallia</taxon>
        <taxon>Actiniaria</taxon>
        <taxon>Edwardsiidae</taxon>
        <taxon>Nematostella</taxon>
    </lineage>
</organism>
<dbReference type="GO" id="GO:0005634">
    <property type="term" value="C:nucleus"/>
    <property type="evidence" value="ECO:0007669"/>
    <property type="project" value="UniProtKB-SubCell"/>
</dbReference>
<dbReference type="PROSITE" id="PS50023">
    <property type="entry name" value="LIM_DOMAIN_2"/>
    <property type="match status" value="2"/>
</dbReference>
<dbReference type="OrthoDB" id="1679758at2759"/>
<gene>
    <name evidence="9" type="primary">muscle Lim 1.2</name>
</gene>
<dbReference type="Gene3D" id="2.10.110.10">
    <property type="entry name" value="Cysteine Rich Protein"/>
    <property type="match status" value="2"/>
</dbReference>
<reference evidence="9" key="2">
    <citation type="submission" date="2012-05" db="EMBL/GenBank/DDBJ databases">
        <title>Independent evolution of striated muscles in cnidarians and bilaterians.</title>
        <authorList>
            <person name="Steinmetz P.R.H."/>
            <person name="Kraus J.E.M."/>
            <person name="Larroux C."/>
            <person name="Hammel J.U."/>
            <person name="Amon-Hassenzahl A."/>
            <person name="Houliston E."/>
            <person name="Woerheide G."/>
            <person name="Nickel M."/>
            <person name="Degnan B.M."/>
            <person name="Technau U."/>
        </authorList>
    </citation>
    <scope>NUCLEOTIDE SEQUENCE</scope>
    <source>
        <tissue evidence="9">Whole animal</tissue>
    </source>
</reference>
<evidence type="ECO:0000256" key="7">
    <source>
        <dbReference type="PROSITE-ProRule" id="PRU00125"/>
    </source>
</evidence>
<dbReference type="PANTHER" id="PTHR24215:SF35">
    <property type="entry name" value="MUSCLE LIM PROTEIN MLP84B"/>
    <property type="match status" value="1"/>
</dbReference>
<evidence type="ECO:0000256" key="2">
    <source>
        <dbReference type="ARBA" id="ARBA00022723"/>
    </source>
</evidence>
<evidence type="ECO:0000313" key="9">
    <source>
        <dbReference type="EMBL" id="CCH23121.1"/>
    </source>
</evidence>
<evidence type="ECO:0000259" key="8">
    <source>
        <dbReference type="PROSITE" id="PS50023"/>
    </source>
</evidence>
<evidence type="ECO:0000256" key="1">
    <source>
        <dbReference type="ARBA" id="ARBA00004123"/>
    </source>
</evidence>
<dbReference type="InterPro" id="IPR001781">
    <property type="entry name" value="Znf_LIM"/>
</dbReference>
<sequence>MSEGAPMRCGRCDKMCYHAEGISMAGKRWHKSCFACAEVRCRKKLESTNCCEGNGDIWCKSCYARNFGQRGYGFGLGAGTLSMDTGKYGEAPPNMAPKVWFPTKKENFELKEGICPACGNEVFEAEKVACNNNVYHKQCFACFNCKSKLESTTVNDHESGIYCPACYAKNYGALGYGYGVGAGALKLTGK</sequence>
<dbReference type="PROSITE" id="PS00478">
    <property type="entry name" value="LIM_DOMAIN_1"/>
    <property type="match status" value="1"/>
</dbReference>
<protein>
    <submittedName>
        <fullName evidence="9">Cysteine and glycine-rich protein</fullName>
    </submittedName>
</protein>
<feature type="domain" description="LIM zinc-binding" evidence="8">
    <location>
        <begin position="7"/>
        <end position="69"/>
    </location>
</feature>
<dbReference type="AlphaFoldDB" id="I2G9D7"/>